<name>A0ABZ0WU11_9BURK</name>
<keyword evidence="3" id="KW-1185">Reference proteome</keyword>
<evidence type="ECO:0000313" key="2">
    <source>
        <dbReference type="EMBL" id="WQD80736.1"/>
    </source>
</evidence>
<protein>
    <submittedName>
        <fullName evidence="2">Uncharacterized protein</fullName>
    </submittedName>
</protein>
<proteinExistence type="predicted"/>
<organism evidence="2 3">
    <name type="scientific">Paraburkholderia kururiensis</name>
    <dbReference type="NCBI Taxonomy" id="984307"/>
    <lineage>
        <taxon>Bacteria</taxon>
        <taxon>Pseudomonadati</taxon>
        <taxon>Pseudomonadota</taxon>
        <taxon>Betaproteobacteria</taxon>
        <taxon>Burkholderiales</taxon>
        <taxon>Burkholderiaceae</taxon>
        <taxon>Paraburkholderia</taxon>
    </lineage>
</organism>
<gene>
    <name evidence="2" type="ORF">U0042_14210</name>
</gene>
<accession>A0ABZ0WU11</accession>
<evidence type="ECO:0000256" key="1">
    <source>
        <dbReference type="SAM" id="SignalP"/>
    </source>
</evidence>
<dbReference type="Proteomes" id="UP001325479">
    <property type="component" value="Chromosome"/>
</dbReference>
<sequence>MRLIDCVDRCMARRAPLVLAASLALLFAASGASAQEAAPAASPDVAVATLADAPSAAVTPPPTVATADTGTAPAPAAIPFTQAMGVPDATASSDIALDDQVLSRQRGGAVGMMMVAATPQFMRGNGVTLWDEIAPPAPLPVPVDAARTAQSNVTTYQRNGN</sequence>
<feature type="chain" id="PRO_5046488436" evidence="1">
    <location>
        <begin position="35"/>
        <end position="161"/>
    </location>
</feature>
<feature type="signal peptide" evidence="1">
    <location>
        <begin position="1"/>
        <end position="34"/>
    </location>
</feature>
<reference evidence="2 3" key="1">
    <citation type="submission" date="2023-12" db="EMBL/GenBank/DDBJ databases">
        <title>Genome sequencing and assembly of bacterial species from a model synthetic community.</title>
        <authorList>
            <person name="Hogle S.L."/>
        </authorList>
    </citation>
    <scope>NUCLEOTIDE SEQUENCE [LARGE SCALE GENOMIC DNA]</scope>
    <source>
        <strain evidence="2 3">HAMBI 2494</strain>
    </source>
</reference>
<dbReference type="RefSeq" id="WP_114810236.1">
    <property type="nucleotide sequence ID" value="NZ_CP139965.1"/>
</dbReference>
<dbReference type="EMBL" id="CP139965">
    <property type="protein sequence ID" value="WQD80736.1"/>
    <property type="molecule type" value="Genomic_DNA"/>
</dbReference>
<keyword evidence="1" id="KW-0732">Signal</keyword>
<evidence type="ECO:0000313" key="3">
    <source>
        <dbReference type="Proteomes" id="UP001325479"/>
    </source>
</evidence>